<sequence length="140" mass="15541">MSSDKMIGSPNFKWFGLAVQALVVLSEQPSCCPSGKIACQLQSEATLLRRILSKLACEGILETREGRDGGYRLKRTPEEISLKDVYLALEEKGPCCSEMLETTGDHDFGRDMHESFSAIVQEVNVQVLQVLEKYTVADLL</sequence>
<dbReference type="GO" id="GO:0005829">
    <property type="term" value="C:cytosol"/>
    <property type="evidence" value="ECO:0007669"/>
    <property type="project" value="TreeGrafter"/>
</dbReference>
<dbReference type="Pfam" id="PF02082">
    <property type="entry name" value="Rrf2"/>
    <property type="match status" value="1"/>
</dbReference>
<name>A0A433XH64_9BACL</name>
<dbReference type="OrthoDB" id="32510at2"/>
<protein>
    <submittedName>
        <fullName evidence="1">Rrf2 family transcriptional regulator</fullName>
    </submittedName>
</protein>
<dbReference type="PROSITE" id="PS01332">
    <property type="entry name" value="HTH_RRF2_1"/>
    <property type="match status" value="1"/>
</dbReference>
<accession>A0A433XH64</accession>
<dbReference type="AlphaFoldDB" id="A0A433XH64"/>
<gene>
    <name evidence="1" type="ORF">EJP77_07055</name>
</gene>
<dbReference type="PANTHER" id="PTHR33221:SF15">
    <property type="entry name" value="HTH-TYPE TRANSCRIPTIONAL REGULATOR YWGB-RELATED"/>
    <property type="match status" value="1"/>
</dbReference>
<evidence type="ECO:0000313" key="2">
    <source>
        <dbReference type="Proteomes" id="UP000272464"/>
    </source>
</evidence>
<proteinExistence type="predicted"/>
<comment type="caution">
    <text evidence="1">The sequence shown here is derived from an EMBL/GenBank/DDBJ whole genome shotgun (WGS) entry which is preliminary data.</text>
</comment>
<dbReference type="InterPro" id="IPR036390">
    <property type="entry name" value="WH_DNA-bd_sf"/>
</dbReference>
<dbReference type="InterPro" id="IPR000944">
    <property type="entry name" value="Tscrpt_reg_Rrf2"/>
</dbReference>
<dbReference type="Proteomes" id="UP000272464">
    <property type="component" value="Unassembled WGS sequence"/>
</dbReference>
<dbReference type="SUPFAM" id="SSF46785">
    <property type="entry name" value="Winged helix' DNA-binding domain"/>
    <property type="match status" value="1"/>
</dbReference>
<dbReference type="InterPro" id="IPR036388">
    <property type="entry name" value="WH-like_DNA-bd_sf"/>
</dbReference>
<dbReference type="PROSITE" id="PS51197">
    <property type="entry name" value="HTH_RRF2_2"/>
    <property type="match status" value="1"/>
</dbReference>
<dbReference type="Gene3D" id="1.10.10.10">
    <property type="entry name" value="Winged helix-like DNA-binding domain superfamily/Winged helix DNA-binding domain"/>
    <property type="match status" value="1"/>
</dbReference>
<keyword evidence="2" id="KW-1185">Reference proteome</keyword>
<evidence type="ECO:0000313" key="1">
    <source>
        <dbReference type="EMBL" id="RUT33400.1"/>
    </source>
</evidence>
<dbReference type="InterPro" id="IPR030489">
    <property type="entry name" value="TR_Rrf2-type_CS"/>
</dbReference>
<dbReference type="EMBL" id="RZNX01000002">
    <property type="protein sequence ID" value="RUT33400.1"/>
    <property type="molecule type" value="Genomic_DNA"/>
</dbReference>
<dbReference type="PANTHER" id="PTHR33221">
    <property type="entry name" value="WINGED HELIX-TURN-HELIX TRANSCRIPTIONAL REGULATOR, RRF2 FAMILY"/>
    <property type="match status" value="1"/>
</dbReference>
<dbReference type="GO" id="GO:0003700">
    <property type="term" value="F:DNA-binding transcription factor activity"/>
    <property type="evidence" value="ECO:0007669"/>
    <property type="project" value="TreeGrafter"/>
</dbReference>
<dbReference type="RefSeq" id="WP_127198515.1">
    <property type="nucleotide sequence ID" value="NZ_RZNX01000002.1"/>
</dbReference>
<organism evidence="1 2">
    <name type="scientific">Paenibacillus zeisoli</name>
    <dbReference type="NCBI Taxonomy" id="2496267"/>
    <lineage>
        <taxon>Bacteria</taxon>
        <taxon>Bacillati</taxon>
        <taxon>Bacillota</taxon>
        <taxon>Bacilli</taxon>
        <taxon>Bacillales</taxon>
        <taxon>Paenibacillaceae</taxon>
        <taxon>Paenibacillus</taxon>
    </lineage>
</organism>
<reference evidence="1 2" key="1">
    <citation type="submission" date="2018-12" db="EMBL/GenBank/DDBJ databases">
        <authorList>
            <person name="Sun L."/>
            <person name="Chen Z."/>
        </authorList>
    </citation>
    <scope>NUCLEOTIDE SEQUENCE [LARGE SCALE GENOMIC DNA]</scope>
    <source>
        <strain evidence="1 2">3-5-3</strain>
    </source>
</reference>